<gene>
    <name evidence="3" type="ORF">ACFPQ5_22270</name>
</gene>
<feature type="signal peptide" evidence="1">
    <location>
        <begin position="1"/>
        <end position="21"/>
    </location>
</feature>
<dbReference type="Proteomes" id="UP001596101">
    <property type="component" value="Unassembled WGS sequence"/>
</dbReference>
<evidence type="ECO:0000259" key="2">
    <source>
        <dbReference type="Pfam" id="PF07589"/>
    </source>
</evidence>
<dbReference type="RefSeq" id="WP_379760923.1">
    <property type="nucleotide sequence ID" value="NZ_JBHSMR010000014.1"/>
</dbReference>
<keyword evidence="1" id="KW-0732">Signal</keyword>
<feature type="chain" id="PRO_5046871712" evidence="1">
    <location>
        <begin position="22"/>
        <end position="196"/>
    </location>
</feature>
<accession>A0ABW0MSS9</accession>
<feature type="domain" description="Ice-binding protein C-terminal" evidence="2">
    <location>
        <begin position="172"/>
        <end position="195"/>
    </location>
</feature>
<organism evidence="3 4">
    <name type="scientific">Massilia suwonensis</name>
    <dbReference type="NCBI Taxonomy" id="648895"/>
    <lineage>
        <taxon>Bacteria</taxon>
        <taxon>Pseudomonadati</taxon>
        <taxon>Pseudomonadota</taxon>
        <taxon>Betaproteobacteria</taxon>
        <taxon>Burkholderiales</taxon>
        <taxon>Oxalobacteraceae</taxon>
        <taxon>Telluria group</taxon>
        <taxon>Massilia</taxon>
    </lineage>
</organism>
<protein>
    <submittedName>
        <fullName evidence="3">PEP-CTERM sorting domain-containing protein</fullName>
    </submittedName>
</protein>
<comment type="caution">
    <text evidence="3">The sequence shown here is derived from an EMBL/GenBank/DDBJ whole genome shotgun (WGS) entry which is preliminary data.</text>
</comment>
<keyword evidence="4" id="KW-1185">Reference proteome</keyword>
<evidence type="ECO:0000256" key="1">
    <source>
        <dbReference type="SAM" id="SignalP"/>
    </source>
</evidence>
<sequence length="196" mass="20667">MKIKTFASAAALFLASFTAQAAVLTFDDIAGQYGYGTPGPSMSLTANSLSYTEQGYTLTLYTPNSYAYNTHIGDVTYDQSFNWHDGDLNAYGAYVKLTRNDGAAFDLSSFDYSLFYGSILTISAPGYSDITIGNSGHYAFTYAGVSEVTFSGPGNYGSIDNLVLADAATAEVPEPGSIALLLAGLGLAGAVRRRKA</sequence>
<reference evidence="4" key="1">
    <citation type="journal article" date="2019" name="Int. J. Syst. Evol. Microbiol.">
        <title>The Global Catalogue of Microorganisms (GCM) 10K type strain sequencing project: providing services to taxonomists for standard genome sequencing and annotation.</title>
        <authorList>
            <consortium name="The Broad Institute Genomics Platform"/>
            <consortium name="The Broad Institute Genome Sequencing Center for Infectious Disease"/>
            <person name="Wu L."/>
            <person name="Ma J."/>
        </authorList>
    </citation>
    <scope>NUCLEOTIDE SEQUENCE [LARGE SCALE GENOMIC DNA]</scope>
    <source>
        <strain evidence="4">CCUG 43111</strain>
    </source>
</reference>
<dbReference type="EMBL" id="JBHSMR010000014">
    <property type="protein sequence ID" value="MFC5480939.1"/>
    <property type="molecule type" value="Genomic_DNA"/>
</dbReference>
<evidence type="ECO:0000313" key="4">
    <source>
        <dbReference type="Proteomes" id="UP001596101"/>
    </source>
</evidence>
<name>A0ABW0MSS9_9BURK</name>
<dbReference type="NCBIfam" id="TIGR02595">
    <property type="entry name" value="PEP_CTERM"/>
    <property type="match status" value="1"/>
</dbReference>
<evidence type="ECO:0000313" key="3">
    <source>
        <dbReference type="EMBL" id="MFC5480939.1"/>
    </source>
</evidence>
<proteinExistence type="predicted"/>
<dbReference type="Pfam" id="PF07589">
    <property type="entry name" value="PEP-CTERM"/>
    <property type="match status" value="1"/>
</dbReference>
<dbReference type="InterPro" id="IPR013424">
    <property type="entry name" value="Ice-binding_C"/>
</dbReference>